<evidence type="ECO:0000313" key="1">
    <source>
        <dbReference type="EnsemblPlants" id="Kaladp0056s0065.1.v1.1"/>
    </source>
</evidence>
<dbReference type="Gramene" id="Kaladp0056s0065.1.v1.1">
    <property type="protein sequence ID" value="Kaladp0056s0065.1.v1.1"/>
    <property type="gene ID" value="Kaladp0056s0065.v1.1"/>
</dbReference>
<sequence>MKRKDFEDAYDDFSCFSYAASARKSRRLDCELPPIIEDELDSGVQIVPDQGFLQENSHSGTVFVPKEASTAASLIPNDPSQELAIVLYDPANVAIQGLNKFPSSSYRSFVLSPELLSDWRSQMFGQGNQRRLTITELDEHSDEMNHIQSSNSMAVVPWVGASPPPRSTPAPRATMMTSEPMEEADAECETMETDEDHCISTPGYINEGSAMNQMRGGVVTLPPQQPHCLLPQYPPNTYTPIPW</sequence>
<dbReference type="PANTHER" id="PTHR35510:SF1">
    <property type="entry name" value="DBH-LIKE MONOOXYGENASE"/>
    <property type="match status" value="1"/>
</dbReference>
<name>A0A7N0U722_KALFE</name>
<dbReference type="EnsemblPlants" id="Kaladp0056s0065.1.v1.1">
    <property type="protein sequence ID" value="Kaladp0056s0065.1.v1.1"/>
    <property type="gene ID" value="Kaladp0056s0065.v1.1"/>
</dbReference>
<accession>A0A7N0U722</accession>
<dbReference type="AlphaFoldDB" id="A0A7N0U722"/>
<dbReference type="PANTHER" id="PTHR35510">
    <property type="entry name" value="DBH-LIKE MONOOXYGENASE"/>
    <property type="match status" value="1"/>
</dbReference>
<dbReference type="Proteomes" id="UP000594263">
    <property type="component" value="Unplaced"/>
</dbReference>
<organism evidence="1 2">
    <name type="scientific">Kalanchoe fedtschenkoi</name>
    <name type="common">Lavender scallops</name>
    <name type="synonym">South American air plant</name>
    <dbReference type="NCBI Taxonomy" id="63787"/>
    <lineage>
        <taxon>Eukaryota</taxon>
        <taxon>Viridiplantae</taxon>
        <taxon>Streptophyta</taxon>
        <taxon>Embryophyta</taxon>
        <taxon>Tracheophyta</taxon>
        <taxon>Spermatophyta</taxon>
        <taxon>Magnoliopsida</taxon>
        <taxon>eudicotyledons</taxon>
        <taxon>Gunneridae</taxon>
        <taxon>Pentapetalae</taxon>
        <taxon>Saxifragales</taxon>
        <taxon>Crassulaceae</taxon>
        <taxon>Kalanchoe</taxon>
    </lineage>
</organism>
<proteinExistence type="predicted"/>
<keyword evidence="2" id="KW-1185">Reference proteome</keyword>
<dbReference type="OMA" id="YINEGSA"/>
<evidence type="ECO:0000313" key="2">
    <source>
        <dbReference type="Proteomes" id="UP000594263"/>
    </source>
</evidence>
<protein>
    <submittedName>
        <fullName evidence="1">Uncharacterized protein</fullName>
    </submittedName>
</protein>
<reference evidence="1" key="1">
    <citation type="submission" date="2021-01" db="UniProtKB">
        <authorList>
            <consortium name="EnsemblPlants"/>
        </authorList>
    </citation>
    <scope>IDENTIFICATION</scope>
</reference>